<keyword evidence="5 7" id="KW-0472">Membrane</keyword>
<name>A0A2S9TED3_9BACT</name>
<comment type="caution">
    <text evidence="10">The sequence shown here is derived from an EMBL/GenBank/DDBJ whole genome shotgun (WGS) entry which is preliminary data.</text>
</comment>
<evidence type="ECO:0000256" key="7">
    <source>
        <dbReference type="SAM" id="Phobius"/>
    </source>
</evidence>
<dbReference type="InterPro" id="IPR025857">
    <property type="entry name" value="MacB_PCD"/>
</dbReference>
<feature type="domain" description="MacB-like periplasmic core" evidence="9">
    <location>
        <begin position="20"/>
        <end position="242"/>
    </location>
</feature>
<evidence type="ECO:0000313" key="10">
    <source>
        <dbReference type="EMBL" id="PRM97180.1"/>
    </source>
</evidence>
<evidence type="ECO:0000313" key="11">
    <source>
        <dbReference type="Proteomes" id="UP000239151"/>
    </source>
</evidence>
<dbReference type="AlphaFoldDB" id="A0A2S9TED3"/>
<comment type="similarity">
    <text evidence="6">Belongs to the ABC-4 integral membrane protein family.</text>
</comment>
<feature type="domain" description="ABC3 transporter permease C-terminal" evidence="8">
    <location>
        <begin position="283"/>
        <end position="396"/>
    </location>
</feature>
<dbReference type="Pfam" id="PF02687">
    <property type="entry name" value="FtsX"/>
    <property type="match status" value="1"/>
</dbReference>
<keyword evidence="2" id="KW-1003">Cell membrane</keyword>
<dbReference type="PANTHER" id="PTHR30572">
    <property type="entry name" value="MEMBRANE COMPONENT OF TRANSPORTER-RELATED"/>
    <property type="match status" value="1"/>
</dbReference>
<evidence type="ECO:0000256" key="6">
    <source>
        <dbReference type="ARBA" id="ARBA00038076"/>
    </source>
</evidence>
<dbReference type="PANTHER" id="PTHR30572:SF4">
    <property type="entry name" value="ABC TRANSPORTER PERMEASE YTRF"/>
    <property type="match status" value="1"/>
</dbReference>
<feature type="transmembrane region" description="Helical" evidence="7">
    <location>
        <begin position="276"/>
        <end position="303"/>
    </location>
</feature>
<keyword evidence="3 7" id="KW-0812">Transmembrane</keyword>
<reference evidence="10 11" key="1">
    <citation type="submission" date="2017-09" db="EMBL/GenBank/DDBJ databases">
        <title>Reassesment of A. cryaerophilus.</title>
        <authorList>
            <person name="Perez-Cataluna A."/>
            <person name="Collado L."/>
            <person name="Salgado O."/>
            <person name="Lefinanco V."/>
            <person name="Figueras M.J."/>
        </authorList>
    </citation>
    <scope>NUCLEOTIDE SEQUENCE [LARGE SCALE GENOMIC DNA]</scope>
    <source>
        <strain evidence="10 11">LMG 9065</strain>
    </source>
</reference>
<evidence type="ECO:0000259" key="8">
    <source>
        <dbReference type="Pfam" id="PF02687"/>
    </source>
</evidence>
<comment type="subcellular location">
    <subcellularLocation>
        <location evidence="1">Cell membrane</location>
        <topology evidence="1">Multi-pass membrane protein</topology>
    </subcellularLocation>
</comment>
<keyword evidence="4 7" id="KW-1133">Transmembrane helix</keyword>
<evidence type="ECO:0000256" key="4">
    <source>
        <dbReference type="ARBA" id="ARBA00022989"/>
    </source>
</evidence>
<dbReference type="EMBL" id="NXGI01000012">
    <property type="protein sequence ID" value="PRM97180.1"/>
    <property type="molecule type" value="Genomic_DNA"/>
</dbReference>
<dbReference type="InterPro" id="IPR050250">
    <property type="entry name" value="Macrolide_Exporter_MacB"/>
</dbReference>
<dbReference type="Proteomes" id="UP000239151">
    <property type="component" value="Unassembled WGS sequence"/>
</dbReference>
<dbReference type="InterPro" id="IPR003838">
    <property type="entry name" value="ABC3_permease_C"/>
</dbReference>
<sequence length="403" mass="43748">MLLNALLIAIKEIRRNILRSILTILGIVIGVASVIAMVMIGDGTTANVTANIEKLGSNMLNVRVGQEKRGAPRDDNSAKPFKIEDIIAIKNEVANLKGVTAENSGMANVVFGNKSNSSLIVGTTSDYFIIKDWEVEQGRAFDENELSSGKSVCILGTTVVKNLFGDENPIGATIRLKNFPCSVIGVLASKGASSFGRDQDEVVITPLKMYQRKIQGNLDVSTIIVSVMEEKYIEDAKAEIITLMQDRRAIKVGESDNFHIRDMKDILNTMTSTTKMLTYLLGSIAAISLLVGGIGIMNIMLVSVTERTREIGIRLAIGAMQSEVLLQFLIEAIVLSTWGGIIGILLGLGVGYGVVGIFELPYIINTQIILISFIFSTLIGVVFGYFPARKAARLNPIDALRYE</sequence>
<feature type="transmembrane region" description="Helical" evidence="7">
    <location>
        <begin position="324"/>
        <end position="350"/>
    </location>
</feature>
<feature type="transmembrane region" description="Helical" evidence="7">
    <location>
        <begin position="21"/>
        <end position="41"/>
    </location>
</feature>
<feature type="transmembrane region" description="Helical" evidence="7">
    <location>
        <begin position="362"/>
        <end position="386"/>
    </location>
</feature>
<accession>A0A2S9TED3</accession>
<evidence type="ECO:0000256" key="5">
    <source>
        <dbReference type="ARBA" id="ARBA00023136"/>
    </source>
</evidence>
<protein>
    <submittedName>
        <fullName evidence="10">Multidrug ABC transporter substrate-binding protein</fullName>
    </submittedName>
</protein>
<evidence type="ECO:0000259" key="9">
    <source>
        <dbReference type="Pfam" id="PF12704"/>
    </source>
</evidence>
<proteinExistence type="inferred from homology"/>
<organism evidence="10 11">
    <name type="scientific">Aliarcobacter cryaerophilus</name>
    <dbReference type="NCBI Taxonomy" id="28198"/>
    <lineage>
        <taxon>Bacteria</taxon>
        <taxon>Pseudomonadati</taxon>
        <taxon>Campylobacterota</taxon>
        <taxon>Epsilonproteobacteria</taxon>
        <taxon>Campylobacterales</taxon>
        <taxon>Arcobacteraceae</taxon>
        <taxon>Aliarcobacter</taxon>
    </lineage>
</organism>
<evidence type="ECO:0000256" key="1">
    <source>
        <dbReference type="ARBA" id="ARBA00004651"/>
    </source>
</evidence>
<gene>
    <name evidence="10" type="ORF">CJ670_06725</name>
</gene>
<evidence type="ECO:0000256" key="2">
    <source>
        <dbReference type="ARBA" id="ARBA00022475"/>
    </source>
</evidence>
<dbReference type="GO" id="GO:0022857">
    <property type="term" value="F:transmembrane transporter activity"/>
    <property type="evidence" value="ECO:0007669"/>
    <property type="project" value="TreeGrafter"/>
</dbReference>
<evidence type="ECO:0000256" key="3">
    <source>
        <dbReference type="ARBA" id="ARBA00022692"/>
    </source>
</evidence>
<dbReference type="GO" id="GO:0005886">
    <property type="term" value="C:plasma membrane"/>
    <property type="evidence" value="ECO:0007669"/>
    <property type="project" value="UniProtKB-SubCell"/>
</dbReference>
<dbReference type="Pfam" id="PF12704">
    <property type="entry name" value="MacB_PCD"/>
    <property type="match status" value="1"/>
</dbReference>